<comment type="cofactor">
    <cofactor evidence="1">
        <name>Mg(2+)</name>
        <dbReference type="ChEBI" id="CHEBI:18420"/>
    </cofactor>
</comment>
<dbReference type="Proteomes" id="UP000800235">
    <property type="component" value="Unassembled WGS sequence"/>
</dbReference>
<dbReference type="InterPro" id="IPR052279">
    <property type="entry name" value="EngB_GTPase"/>
</dbReference>
<dbReference type="InterPro" id="IPR027417">
    <property type="entry name" value="P-loop_NTPase"/>
</dbReference>
<evidence type="ECO:0000313" key="9">
    <source>
        <dbReference type="EMBL" id="KAF2434609.1"/>
    </source>
</evidence>
<keyword evidence="7" id="KW-0342">GTP-binding</keyword>
<keyword evidence="6" id="KW-0460">Magnesium</keyword>
<evidence type="ECO:0000313" key="10">
    <source>
        <dbReference type="Proteomes" id="UP000800235"/>
    </source>
</evidence>
<accession>A0A9P4P0T5</accession>
<dbReference type="NCBIfam" id="TIGR03598">
    <property type="entry name" value="GTPase_YsxC"/>
    <property type="match status" value="1"/>
</dbReference>
<dbReference type="SUPFAM" id="SSF52540">
    <property type="entry name" value="P-loop containing nucleoside triphosphate hydrolases"/>
    <property type="match status" value="1"/>
</dbReference>
<dbReference type="PANTHER" id="PTHR46498:SF1">
    <property type="entry name" value="GTP-BINDING PROTEIN 8"/>
    <property type="match status" value="1"/>
</dbReference>
<gene>
    <name evidence="9" type="ORF">EJ08DRAFT_581919</name>
</gene>
<dbReference type="AlphaFoldDB" id="A0A9P4P0T5"/>
<dbReference type="PROSITE" id="PS51706">
    <property type="entry name" value="G_ENGB"/>
    <property type="match status" value="1"/>
</dbReference>
<evidence type="ECO:0000256" key="5">
    <source>
        <dbReference type="ARBA" id="ARBA00022741"/>
    </source>
</evidence>
<sequence>MSRPYICNRCIRSVSRQQHRSLSTAQYVPPHASIPGLLTLTPSNLNSYKDTPPPSLAQTSYASQYFTSQSPQFLFSTAYFRSFPPSTAPEITFLGRSNVGKSSLLNALFNRPNSKLAYVSKRPGRTKVMNVFGIGGAKKGSEARNFIGRGGLCVVDCPGYGFASREEWGKEVVKYLQGRKQLRRAFLLVDAEHGVKSTDEHILELLREAGTPHQIILSKVDKILYPRAKKPTPEKLHDNILRLRAICEEVRTRVQPTGNRNSIVLSDILCCSSEKSVDRGRKMGLDELRWALLQAAGSESTESGKKREVDKGLLEKTVGEDGIYAWGD</sequence>
<keyword evidence="10" id="KW-1185">Reference proteome</keyword>
<protein>
    <recommendedName>
        <fullName evidence="3">GTP-binding protein 8</fullName>
    </recommendedName>
</protein>
<dbReference type="Pfam" id="PF01926">
    <property type="entry name" value="MMR_HSR1"/>
    <property type="match status" value="1"/>
</dbReference>
<dbReference type="InterPro" id="IPR030393">
    <property type="entry name" value="G_ENGB_dom"/>
</dbReference>
<evidence type="ECO:0000256" key="1">
    <source>
        <dbReference type="ARBA" id="ARBA00001946"/>
    </source>
</evidence>
<keyword evidence="5" id="KW-0547">Nucleotide-binding</keyword>
<evidence type="ECO:0000256" key="7">
    <source>
        <dbReference type="ARBA" id="ARBA00023134"/>
    </source>
</evidence>
<proteinExistence type="inferred from homology"/>
<keyword evidence="4" id="KW-0479">Metal-binding</keyword>
<dbReference type="EMBL" id="MU007016">
    <property type="protein sequence ID" value="KAF2434609.1"/>
    <property type="molecule type" value="Genomic_DNA"/>
</dbReference>
<dbReference type="InterPro" id="IPR006073">
    <property type="entry name" value="GTP-bd"/>
</dbReference>
<dbReference type="Gene3D" id="3.40.50.300">
    <property type="entry name" value="P-loop containing nucleotide triphosphate hydrolases"/>
    <property type="match status" value="1"/>
</dbReference>
<dbReference type="HAMAP" id="MF_00321">
    <property type="entry name" value="GTPase_EngB"/>
    <property type="match status" value="1"/>
</dbReference>
<feature type="domain" description="EngB-type G" evidence="8">
    <location>
        <begin position="87"/>
        <end position="298"/>
    </location>
</feature>
<dbReference type="GO" id="GO:0005525">
    <property type="term" value="F:GTP binding"/>
    <property type="evidence" value="ECO:0007669"/>
    <property type="project" value="UniProtKB-KW"/>
</dbReference>
<evidence type="ECO:0000256" key="4">
    <source>
        <dbReference type="ARBA" id="ARBA00022723"/>
    </source>
</evidence>
<dbReference type="InterPro" id="IPR019987">
    <property type="entry name" value="GTP-bd_ribosome_bio_YsxC"/>
</dbReference>
<name>A0A9P4P0T5_9PEZI</name>
<dbReference type="GO" id="GO:0046872">
    <property type="term" value="F:metal ion binding"/>
    <property type="evidence" value="ECO:0007669"/>
    <property type="project" value="UniProtKB-KW"/>
</dbReference>
<evidence type="ECO:0000256" key="3">
    <source>
        <dbReference type="ARBA" id="ARBA00015370"/>
    </source>
</evidence>
<comment type="similarity">
    <text evidence="2">Belongs to the TRAFAC class TrmE-Era-EngA-EngB-Septin-like GTPase superfamily. EngB GTPase family.</text>
</comment>
<evidence type="ECO:0000259" key="8">
    <source>
        <dbReference type="PROSITE" id="PS51706"/>
    </source>
</evidence>
<reference evidence="9" key="1">
    <citation type="journal article" date="2020" name="Stud. Mycol.">
        <title>101 Dothideomycetes genomes: a test case for predicting lifestyles and emergence of pathogens.</title>
        <authorList>
            <person name="Haridas S."/>
            <person name="Albert R."/>
            <person name="Binder M."/>
            <person name="Bloem J."/>
            <person name="Labutti K."/>
            <person name="Salamov A."/>
            <person name="Andreopoulos B."/>
            <person name="Baker S."/>
            <person name="Barry K."/>
            <person name="Bills G."/>
            <person name="Bluhm B."/>
            <person name="Cannon C."/>
            <person name="Castanera R."/>
            <person name="Culley D."/>
            <person name="Daum C."/>
            <person name="Ezra D."/>
            <person name="Gonzalez J."/>
            <person name="Henrissat B."/>
            <person name="Kuo A."/>
            <person name="Liang C."/>
            <person name="Lipzen A."/>
            <person name="Lutzoni F."/>
            <person name="Magnuson J."/>
            <person name="Mondo S."/>
            <person name="Nolan M."/>
            <person name="Ohm R."/>
            <person name="Pangilinan J."/>
            <person name="Park H.-J."/>
            <person name="Ramirez L."/>
            <person name="Alfaro M."/>
            <person name="Sun H."/>
            <person name="Tritt A."/>
            <person name="Yoshinaga Y."/>
            <person name="Zwiers L.-H."/>
            <person name="Turgeon B."/>
            <person name="Goodwin S."/>
            <person name="Spatafora J."/>
            <person name="Crous P."/>
            <person name="Grigoriev I."/>
        </authorList>
    </citation>
    <scope>NUCLEOTIDE SEQUENCE</scope>
    <source>
        <strain evidence="9">CBS 130266</strain>
    </source>
</reference>
<dbReference type="OrthoDB" id="391988at2759"/>
<comment type="caution">
    <text evidence="9">The sequence shown here is derived from an EMBL/GenBank/DDBJ whole genome shotgun (WGS) entry which is preliminary data.</text>
</comment>
<evidence type="ECO:0000256" key="6">
    <source>
        <dbReference type="ARBA" id="ARBA00022842"/>
    </source>
</evidence>
<evidence type="ECO:0000256" key="2">
    <source>
        <dbReference type="ARBA" id="ARBA00009638"/>
    </source>
</evidence>
<organism evidence="9 10">
    <name type="scientific">Tothia fuscella</name>
    <dbReference type="NCBI Taxonomy" id="1048955"/>
    <lineage>
        <taxon>Eukaryota</taxon>
        <taxon>Fungi</taxon>
        <taxon>Dikarya</taxon>
        <taxon>Ascomycota</taxon>
        <taxon>Pezizomycotina</taxon>
        <taxon>Dothideomycetes</taxon>
        <taxon>Pleosporomycetidae</taxon>
        <taxon>Venturiales</taxon>
        <taxon>Cylindrosympodiaceae</taxon>
        <taxon>Tothia</taxon>
    </lineage>
</organism>
<dbReference type="PANTHER" id="PTHR46498">
    <property type="entry name" value="GTP-BINDING PROTEIN 8"/>
    <property type="match status" value="1"/>
</dbReference>
<dbReference type="CDD" id="cd01876">
    <property type="entry name" value="YihA_EngB"/>
    <property type="match status" value="1"/>
</dbReference>
<dbReference type="GO" id="GO:0005739">
    <property type="term" value="C:mitochondrion"/>
    <property type="evidence" value="ECO:0007669"/>
    <property type="project" value="TreeGrafter"/>
</dbReference>